<dbReference type="OrthoDB" id="5103851at2759"/>
<evidence type="ECO:0000313" key="3">
    <source>
        <dbReference type="EMBL" id="PTB77419.1"/>
    </source>
</evidence>
<feature type="chain" id="PRO_5015427314" evidence="2">
    <location>
        <begin position="21"/>
        <end position="221"/>
    </location>
</feature>
<accession>A0A2T4C766</accession>
<proteinExistence type="predicted"/>
<organism evidence="3 4">
    <name type="scientific">Trichoderma longibrachiatum ATCC 18648</name>
    <dbReference type="NCBI Taxonomy" id="983965"/>
    <lineage>
        <taxon>Eukaryota</taxon>
        <taxon>Fungi</taxon>
        <taxon>Dikarya</taxon>
        <taxon>Ascomycota</taxon>
        <taxon>Pezizomycotina</taxon>
        <taxon>Sordariomycetes</taxon>
        <taxon>Hypocreomycetidae</taxon>
        <taxon>Hypocreales</taxon>
        <taxon>Hypocreaceae</taxon>
        <taxon>Trichoderma</taxon>
    </lineage>
</organism>
<keyword evidence="4" id="KW-1185">Reference proteome</keyword>
<gene>
    <name evidence="3" type="ORF">M440DRAFT_1353446</name>
</gene>
<feature type="signal peptide" evidence="2">
    <location>
        <begin position="1"/>
        <end position="20"/>
    </location>
</feature>
<sequence>MAAPKMTMALASLLLSGAFAHDTQSASQSIVTVETQQVGTTTSNGVLLYSMNYCTVFQTTECGPGLATATGAVSVASESSAGYSAPVDSITGAVSSATSVVEAFTVPGEPKPTMVWSDAATVVTQPSATVYSVTNSIGSSAETNSVLAATGSEAASSGAASVSSSVMANEQSNATSILTHTSASGSMTAPAAPDRTNAGVVLKAFSGVAFGTVAIVMALFM</sequence>
<evidence type="ECO:0000256" key="1">
    <source>
        <dbReference type="SAM" id="Phobius"/>
    </source>
</evidence>
<dbReference type="Proteomes" id="UP000240760">
    <property type="component" value="Unassembled WGS sequence"/>
</dbReference>
<name>A0A2T4C766_TRILO</name>
<feature type="transmembrane region" description="Helical" evidence="1">
    <location>
        <begin position="200"/>
        <end position="220"/>
    </location>
</feature>
<dbReference type="AlphaFoldDB" id="A0A2T4C766"/>
<keyword evidence="1" id="KW-1133">Transmembrane helix</keyword>
<reference evidence="3 4" key="1">
    <citation type="submission" date="2016-07" db="EMBL/GenBank/DDBJ databases">
        <title>Multiple horizontal gene transfer events from other fungi enriched the ability of initially mycotrophic Trichoderma (Ascomycota) to feed on dead plant biomass.</title>
        <authorList>
            <consortium name="DOE Joint Genome Institute"/>
            <person name="Aerts A."/>
            <person name="Atanasova L."/>
            <person name="Chenthamara K."/>
            <person name="Zhang J."/>
            <person name="Grujic M."/>
            <person name="Henrissat B."/>
            <person name="Kuo A."/>
            <person name="Salamov A."/>
            <person name="Lipzen A."/>
            <person name="Labutti K."/>
            <person name="Barry K."/>
            <person name="Miao Y."/>
            <person name="Rahimi M.J."/>
            <person name="Shen Q."/>
            <person name="Grigoriev I.V."/>
            <person name="Kubicek C.P."/>
            <person name="Druzhinina I.S."/>
        </authorList>
    </citation>
    <scope>NUCLEOTIDE SEQUENCE [LARGE SCALE GENOMIC DNA]</scope>
    <source>
        <strain evidence="3 4">ATCC 18648</strain>
    </source>
</reference>
<evidence type="ECO:0000313" key="4">
    <source>
        <dbReference type="Proteomes" id="UP000240760"/>
    </source>
</evidence>
<keyword evidence="1" id="KW-0472">Membrane</keyword>
<keyword evidence="1" id="KW-0812">Transmembrane</keyword>
<protein>
    <submittedName>
        <fullName evidence="3">Uncharacterized protein</fullName>
    </submittedName>
</protein>
<evidence type="ECO:0000256" key="2">
    <source>
        <dbReference type="SAM" id="SignalP"/>
    </source>
</evidence>
<dbReference type="EMBL" id="KZ679130">
    <property type="protein sequence ID" value="PTB77419.1"/>
    <property type="molecule type" value="Genomic_DNA"/>
</dbReference>
<keyword evidence="2" id="KW-0732">Signal</keyword>